<dbReference type="InterPro" id="IPR002314">
    <property type="entry name" value="aa-tRNA-synt_IIb"/>
</dbReference>
<comment type="catalytic activity">
    <reaction evidence="6">
        <text>tRNA(Ser) + L-serine + ATP = L-seryl-tRNA(Ser) + AMP + diphosphate + H(+)</text>
        <dbReference type="Rhea" id="RHEA:12292"/>
        <dbReference type="Rhea" id="RHEA-COMP:9669"/>
        <dbReference type="Rhea" id="RHEA-COMP:9703"/>
        <dbReference type="ChEBI" id="CHEBI:15378"/>
        <dbReference type="ChEBI" id="CHEBI:30616"/>
        <dbReference type="ChEBI" id="CHEBI:33019"/>
        <dbReference type="ChEBI" id="CHEBI:33384"/>
        <dbReference type="ChEBI" id="CHEBI:78442"/>
        <dbReference type="ChEBI" id="CHEBI:78533"/>
        <dbReference type="ChEBI" id="CHEBI:456215"/>
        <dbReference type="EC" id="6.1.1.11"/>
    </reaction>
</comment>
<comment type="pathway">
    <text evidence="6">Aminoacyl-tRNA biosynthesis; selenocysteinyl-tRNA(Sec) biosynthesis; L-seryl-tRNA(Sec) from L-serine and tRNA(Sec): step 1/1.</text>
</comment>
<feature type="binding site" evidence="6">
    <location>
        <position position="367"/>
    </location>
    <ligand>
        <name>L-serine</name>
        <dbReference type="ChEBI" id="CHEBI:33384"/>
    </ligand>
</feature>
<dbReference type="HAMAP" id="MF_00176">
    <property type="entry name" value="Ser_tRNA_synth_type1"/>
    <property type="match status" value="1"/>
</dbReference>
<dbReference type="CDD" id="cd00770">
    <property type="entry name" value="SerRS_core"/>
    <property type="match status" value="1"/>
</dbReference>
<gene>
    <name evidence="6 10" type="primary">serS</name>
    <name evidence="10" type="ORF">GCM10009560_75340</name>
</gene>
<organism evidence="10 11">
    <name type="scientific">Nonomuraea longicatena</name>
    <dbReference type="NCBI Taxonomy" id="83682"/>
    <lineage>
        <taxon>Bacteria</taxon>
        <taxon>Bacillati</taxon>
        <taxon>Actinomycetota</taxon>
        <taxon>Actinomycetes</taxon>
        <taxon>Streptosporangiales</taxon>
        <taxon>Streptosporangiaceae</taxon>
        <taxon>Nonomuraea</taxon>
    </lineage>
</organism>
<dbReference type="InterPro" id="IPR002317">
    <property type="entry name" value="Ser-tRNA-ligase_type_1"/>
</dbReference>
<dbReference type="Pfam" id="PF00587">
    <property type="entry name" value="tRNA-synt_2b"/>
    <property type="match status" value="1"/>
</dbReference>
<evidence type="ECO:0000313" key="10">
    <source>
        <dbReference type="EMBL" id="GAA0953019.1"/>
    </source>
</evidence>
<dbReference type="SUPFAM" id="SSF46589">
    <property type="entry name" value="tRNA-binding arm"/>
    <property type="match status" value="1"/>
</dbReference>
<feature type="binding site" evidence="6">
    <location>
        <position position="268"/>
    </location>
    <ligand>
        <name>L-serine</name>
        <dbReference type="ChEBI" id="CHEBI:33384"/>
    </ligand>
</feature>
<dbReference type="PRINTS" id="PR00981">
    <property type="entry name" value="TRNASYNTHSER"/>
</dbReference>
<feature type="domain" description="Aminoacyl-transfer RNA synthetases class-II family profile" evidence="9">
    <location>
        <begin position="123"/>
        <end position="391"/>
    </location>
</feature>
<dbReference type="InterPro" id="IPR006195">
    <property type="entry name" value="aa-tRNA-synth_II"/>
</dbReference>
<keyword evidence="5 6" id="KW-0030">Aminoacyl-tRNA synthetase</keyword>
<dbReference type="InterPro" id="IPR045864">
    <property type="entry name" value="aa-tRNA-synth_II/BPL/LPL"/>
</dbReference>
<dbReference type="InterPro" id="IPR042103">
    <property type="entry name" value="SerRS_1_N_sf"/>
</dbReference>
<reference evidence="10 11" key="1">
    <citation type="journal article" date="2019" name="Int. J. Syst. Evol. Microbiol.">
        <title>The Global Catalogue of Microorganisms (GCM) 10K type strain sequencing project: providing services to taxonomists for standard genome sequencing and annotation.</title>
        <authorList>
            <consortium name="The Broad Institute Genomics Platform"/>
            <consortium name="The Broad Institute Genome Sequencing Center for Infectious Disease"/>
            <person name="Wu L."/>
            <person name="Ma J."/>
        </authorList>
    </citation>
    <scope>NUCLEOTIDE SEQUENCE [LARGE SCALE GENOMIC DNA]</scope>
    <source>
        <strain evidence="10 11">JCM 11136</strain>
    </source>
</reference>
<dbReference type="InterPro" id="IPR010978">
    <property type="entry name" value="tRNA-bd_arm"/>
</dbReference>
<dbReference type="InterPro" id="IPR033729">
    <property type="entry name" value="SerRS_core"/>
</dbReference>
<dbReference type="SUPFAM" id="SSF55681">
    <property type="entry name" value="Class II aaRS and biotin synthetases"/>
    <property type="match status" value="1"/>
</dbReference>
<dbReference type="PROSITE" id="PS50862">
    <property type="entry name" value="AA_TRNA_LIGASE_II"/>
    <property type="match status" value="1"/>
</dbReference>
<name>A0ABN1R7I8_9ACTN</name>
<sequence length="407" mass="45190">MRESQRARGEDDSVVAKLLDLDERRRSALTSFESMRAEQKSMGKSVSKAQGEEKQALLQRAKELAAQVKAAEAEAERLAGELDALVQAIPNIVDPAAPHGGEDDYAVLETVGEPRVFDFEPKDHLELGELLGAIDMERGAKVSGSRFFFLRGVGARLQLGLLNMAMQQAIESGFVPMITPVLVKPETMAGTGFHVAHDKEIYRLPEDDLYLVGTSEVSLAGYHAQEILDGGELPLRYAGWSSCFRREAGSYGKDTRGIIRVHQFDKVEMFSYVRVEDAQEEHQRLLAWEKEMLAKIEVPYRIIDTAAGDLGMSAARKFDCEGWIPTQGRYRELTSTSNCTDFQSRRLAVRYRDKDGKPQHAATLNGTLATTRWIVAILENHQQADGSVVVPQALRPYVGLDVLEPAK</sequence>
<keyword evidence="6" id="KW-0963">Cytoplasm</keyword>
<feature type="coiled-coil region" evidence="7">
    <location>
        <begin position="54"/>
        <end position="88"/>
    </location>
</feature>
<comment type="similarity">
    <text evidence="6">Belongs to the class-II aminoacyl-tRNA synthetase family. Type-1 seryl-tRNA synthetase subfamily.</text>
</comment>
<dbReference type="GO" id="GO:0016874">
    <property type="term" value="F:ligase activity"/>
    <property type="evidence" value="ECO:0007669"/>
    <property type="project" value="UniProtKB-KW"/>
</dbReference>
<dbReference type="InterPro" id="IPR015866">
    <property type="entry name" value="Ser-tRNA-synth_1_N"/>
</dbReference>
<accession>A0ABN1R7I8</accession>
<comment type="subcellular location">
    <subcellularLocation>
        <location evidence="6">Cytoplasm</location>
    </subcellularLocation>
</comment>
<feature type="region of interest" description="Disordered" evidence="8">
    <location>
        <begin position="29"/>
        <end position="53"/>
    </location>
</feature>
<keyword evidence="1 6" id="KW-0436">Ligase</keyword>
<protein>
    <recommendedName>
        <fullName evidence="6">Serine--tRNA ligase</fullName>
        <ecNumber evidence="6">6.1.1.11</ecNumber>
    </recommendedName>
    <alternativeName>
        <fullName evidence="6">Seryl-tRNA synthetase</fullName>
        <shortName evidence="6">SerRS</shortName>
    </alternativeName>
    <alternativeName>
        <fullName evidence="6">Seryl-tRNA(Ser/Sec) synthetase</fullName>
    </alternativeName>
</protein>
<keyword evidence="7" id="KW-0175">Coiled coil</keyword>
<dbReference type="Gene3D" id="3.30.930.10">
    <property type="entry name" value="Bira Bifunctional Protein, Domain 2"/>
    <property type="match status" value="1"/>
</dbReference>
<dbReference type="EC" id="6.1.1.11" evidence="6"/>
<feature type="binding site" evidence="6">
    <location>
        <begin position="245"/>
        <end position="247"/>
    </location>
    <ligand>
        <name>ATP</name>
        <dbReference type="ChEBI" id="CHEBI:30616"/>
    </ligand>
</feature>
<feature type="binding site" evidence="6">
    <location>
        <begin position="214"/>
        <end position="216"/>
    </location>
    <ligand>
        <name>L-serine</name>
        <dbReference type="ChEBI" id="CHEBI:33384"/>
    </ligand>
</feature>
<keyword evidence="3 6" id="KW-0067">ATP-binding</keyword>
<dbReference type="PANTHER" id="PTHR11778">
    <property type="entry name" value="SERYL-TRNA SYNTHETASE"/>
    <property type="match status" value="1"/>
</dbReference>
<dbReference type="Proteomes" id="UP001501578">
    <property type="component" value="Unassembled WGS sequence"/>
</dbReference>
<dbReference type="Gene3D" id="1.10.287.40">
    <property type="entry name" value="Serine-tRNA synthetase, tRNA binding domain"/>
    <property type="match status" value="1"/>
</dbReference>
<comment type="function">
    <text evidence="6">Catalyzes the attachment of serine to tRNA(Ser). Is also able to aminoacylate tRNA(Sec) with serine, to form the misacylated tRNA L-seryl-tRNA(Sec), which will be further converted into selenocysteinyl-tRNA(Sec).</text>
</comment>
<proteinExistence type="inferred from homology"/>
<evidence type="ECO:0000259" key="9">
    <source>
        <dbReference type="PROSITE" id="PS50862"/>
    </source>
</evidence>
<keyword evidence="4 6" id="KW-0648">Protein biosynthesis</keyword>
<feature type="binding site" evidence="6">
    <location>
        <position position="261"/>
    </location>
    <ligand>
        <name>ATP</name>
        <dbReference type="ChEBI" id="CHEBI:30616"/>
    </ligand>
</feature>
<evidence type="ECO:0000313" key="11">
    <source>
        <dbReference type="Proteomes" id="UP001501578"/>
    </source>
</evidence>
<comment type="caution">
    <text evidence="10">The sequence shown here is derived from an EMBL/GenBank/DDBJ whole genome shotgun (WGS) entry which is preliminary data.</text>
</comment>
<dbReference type="NCBIfam" id="TIGR00414">
    <property type="entry name" value="serS"/>
    <property type="match status" value="1"/>
</dbReference>
<evidence type="ECO:0000256" key="7">
    <source>
        <dbReference type="SAM" id="Coils"/>
    </source>
</evidence>
<evidence type="ECO:0000256" key="2">
    <source>
        <dbReference type="ARBA" id="ARBA00022741"/>
    </source>
</evidence>
<feature type="binding site" evidence="6">
    <location>
        <begin position="332"/>
        <end position="335"/>
    </location>
    <ligand>
        <name>ATP</name>
        <dbReference type="ChEBI" id="CHEBI:30616"/>
    </ligand>
</feature>
<evidence type="ECO:0000256" key="3">
    <source>
        <dbReference type="ARBA" id="ARBA00022840"/>
    </source>
</evidence>
<comment type="domain">
    <text evidence="6">Consists of two distinct domains, a catalytic core and a N-terminal extension that is involved in tRNA binding.</text>
</comment>
<keyword evidence="11" id="KW-1185">Reference proteome</keyword>
<evidence type="ECO:0000256" key="8">
    <source>
        <dbReference type="SAM" id="MobiDB-lite"/>
    </source>
</evidence>
<dbReference type="EMBL" id="BAAAHQ010000056">
    <property type="protein sequence ID" value="GAA0953019.1"/>
    <property type="molecule type" value="Genomic_DNA"/>
</dbReference>
<comment type="catalytic activity">
    <reaction evidence="6">
        <text>tRNA(Sec) + L-serine + ATP = L-seryl-tRNA(Sec) + AMP + diphosphate + H(+)</text>
        <dbReference type="Rhea" id="RHEA:42580"/>
        <dbReference type="Rhea" id="RHEA-COMP:9742"/>
        <dbReference type="Rhea" id="RHEA-COMP:10128"/>
        <dbReference type="ChEBI" id="CHEBI:15378"/>
        <dbReference type="ChEBI" id="CHEBI:30616"/>
        <dbReference type="ChEBI" id="CHEBI:33019"/>
        <dbReference type="ChEBI" id="CHEBI:33384"/>
        <dbReference type="ChEBI" id="CHEBI:78442"/>
        <dbReference type="ChEBI" id="CHEBI:78533"/>
        <dbReference type="ChEBI" id="CHEBI:456215"/>
        <dbReference type="EC" id="6.1.1.11"/>
    </reaction>
</comment>
<dbReference type="PIRSF" id="PIRSF001529">
    <property type="entry name" value="Ser-tRNA-synth_IIa"/>
    <property type="match status" value="1"/>
</dbReference>
<evidence type="ECO:0000256" key="4">
    <source>
        <dbReference type="ARBA" id="ARBA00022917"/>
    </source>
</evidence>
<keyword evidence="2 6" id="KW-0547">Nucleotide-binding</keyword>
<evidence type="ECO:0000256" key="1">
    <source>
        <dbReference type="ARBA" id="ARBA00022598"/>
    </source>
</evidence>
<evidence type="ECO:0000256" key="5">
    <source>
        <dbReference type="ARBA" id="ARBA00023146"/>
    </source>
</evidence>
<dbReference type="Pfam" id="PF02403">
    <property type="entry name" value="Seryl_tRNA_N"/>
    <property type="match status" value="1"/>
</dbReference>
<evidence type="ECO:0000256" key="6">
    <source>
        <dbReference type="HAMAP-Rule" id="MF_00176"/>
    </source>
</evidence>
<comment type="subunit">
    <text evidence="6">Homodimer. The tRNA molecule binds across the dimer.</text>
</comment>